<name>A0A856MH10_9CYAN</name>
<evidence type="ECO:0000313" key="3">
    <source>
        <dbReference type="EMBL" id="QDL10665.1"/>
    </source>
</evidence>
<feature type="region of interest" description="Disordered" evidence="1">
    <location>
        <begin position="176"/>
        <end position="207"/>
    </location>
</feature>
<dbReference type="NCBIfam" id="NF033634">
    <property type="entry name" value="SLATT_1"/>
    <property type="match status" value="1"/>
</dbReference>
<dbReference type="KEGG" id="bsen:DP114_24660"/>
<organism evidence="3 4">
    <name type="scientific">Brasilonema sennae CENA114</name>
    <dbReference type="NCBI Taxonomy" id="415709"/>
    <lineage>
        <taxon>Bacteria</taxon>
        <taxon>Bacillati</taxon>
        <taxon>Cyanobacteriota</taxon>
        <taxon>Cyanophyceae</taxon>
        <taxon>Nostocales</taxon>
        <taxon>Scytonemataceae</taxon>
        <taxon>Brasilonema</taxon>
        <taxon>Bromeliae group (in: Brasilonema)</taxon>
    </lineage>
</organism>
<keyword evidence="2" id="KW-1133">Transmembrane helix</keyword>
<evidence type="ECO:0000313" key="4">
    <source>
        <dbReference type="Proteomes" id="UP000503129"/>
    </source>
</evidence>
<dbReference type="InterPro" id="IPR025325">
    <property type="entry name" value="DUF4231"/>
</dbReference>
<dbReference type="EMBL" id="CP030118">
    <property type="protein sequence ID" value="QDL10665.1"/>
    <property type="molecule type" value="Genomic_DNA"/>
</dbReference>
<keyword evidence="2" id="KW-0812">Transmembrane</keyword>
<dbReference type="Proteomes" id="UP000503129">
    <property type="component" value="Chromosome"/>
</dbReference>
<feature type="transmembrane region" description="Helical" evidence="2">
    <location>
        <begin position="88"/>
        <end position="106"/>
    </location>
</feature>
<keyword evidence="4" id="KW-1185">Reference proteome</keyword>
<dbReference type="RefSeq" id="WP_169265953.1">
    <property type="nucleotide sequence ID" value="NZ_CAWOXK010000001.1"/>
</dbReference>
<keyword evidence="2" id="KW-0472">Membrane</keyword>
<accession>A0A856MH10</accession>
<evidence type="ECO:0000256" key="2">
    <source>
        <dbReference type="SAM" id="Phobius"/>
    </source>
</evidence>
<gene>
    <name evidence="3" type="ORF">DP114_24660</name>
</gene>
<feature type="compositionally biased region" description="Basic and acidic residues" evidence="1">
    <location>
        <begin position="196"/>
        <end position="207"/>
    </location>
</feature>
<reference evidence="3 4" key="1">
    <citation type="submission" date="2018-06" db="EMBL/GenBank/DDBJ databases">
        <title>Comparative genomics of Brasilonema spp. strains.</title>
        <authorList>
            <person name="Alvarenga D.O."/>
            <person name="Fiore M.F."/>
            <person name="Varani A.M."/>
        </authorList>
    </citation>
    <scope>NUCLEOTIDE SEQUENCE [LARGE SCALE GENOMIC DNA]</scope>
    <source>
        <strain evidence="3 4">CENA114</strain>
    </source>
</reference>
<sequence length="207" mass="23993">MSSQDLNRKVSKQSLEKLIETLELSDLQKQFLRSRWLEQVSWTSQRAKQSRNWYYRLRLTAIIGGIIVPILVGLNINDKNVASSVRWGAIALSGVVAISSAVEEFFHYGERWRHYRHTAESLKTQGWQFSQLSGLYSDYNTHQEAFSNFATQVEDILQRDVNVYVTEVVQNKEKQKEDPQQAFIKQIIPQSPTENKASEKNISEEKK</sequence>
<evidence type="ECO:0000256" key="1">
    <source>
        <dbReference type="SAM" id="MobiDB-lite"/>
    </source>
</evidence>
<proteinExistence type="predicted"/>
<feature type="transmembrane region" description="Helical" evidence="2">
    <location>
        <begin position="55"/>
        <end position="76"/>
    </location>
</feature>
<dbReference type="AlphaFoldDB" id="A0A856MH10"/>
<dbReference type="Pfam" id="PF14015">
    <property type="entry name" value="DUF4231"/>
    <property type="match status" value="1"/>
</dbReference>
<protein>
    <submittedName>
        <fullName evidence="3">DUF4231 domain-containing protein</fullName>
    </submittedName>
</protein>